<feature type="compositionally biased region" description="Polar residues" evidence="1">
    <location>
        <begin position="182"/>
        <end position="197"/>
    </location>
</feature>
<dbReference type="OrthoDB" id="2962962at2759"/>
<dbReference type="EMBL" id="JAACJK010000057">
    <property type="protein sequence ID" value="KAF5337089.1"/>
    <property type="molecule type" value="Genomic_DNA"/>
</dbReference>
<name>A0A8H5C9B2_9AGAR</name>
<reference evidence="2 3" key="1">
    <citation type="journal article" date="2020" name="ISME J.">
        <title>Uncovering the hidden diversity of litter-decomposition mechanisms in mushroom-forming fungi.</title>
        <authorList>
            <person name="Floudas D."/>
            <person name="Bentzer J."/>
            <person name="Ahren D."/>
            <person name="Johansson T."/>
            <person name="Persson P."/>
            <person name="Tunlid A."/>
        </authorList>
    </citation>
    <scope>NUCLEOTIDE SEQUENCE [LARGE SCALE GENOMIC DNA]</scope>
    <source>
        <strain evidence="2 3">CBS 175.51</strain>
    </source>
</reference>
<feature type="compositionally biased region" description="Low complexity" evidence="1">
    <location>
        <begin position="379"/>
        <end position="395"/>
    </location>
</feature>
<evidence type="ECO:0000256" key="1">
    <source>
        <dbReference type="SAM" id="MobiDB-lite"/>
    </source>
</evidence>
<dbReference type="AlphaFoldDB" id="A0A8H5C9B2"/>
<dbReference type="Proteomes" id="UP000541558">
    <property type="component" value="Unassembled WGS sequence"/>
</dbReference>
<feature type="compositionally biased region" description="Basic residues" evidence="1">
    <location>
        <begin position="16"/>
        <end position="29"/>
    </location>
</feature>
<feature type="region of interest" description="Disordered" evidence="1">
    <location>
        <begin position="306"/>
        <end position="453"/>
    </location>
</feature>
<organism evidence="2 3">
    <name type="scientific">Ephemerocybe angulata</name>
    <dbReference type="NCBI Taxonomy" id="980116"/>
    <lineage>
        <taxon>Eukaryota</taxon>
        <taxon>Fungi</taxon>
        <taxon>Dikarya</taxon>
        <taxon>Basidiomycota</taxon>
        <taxon>Agaricomycotina</taxon>
        <taxon>Agaricomycetes</taxon>
        <taxon>Agaricomycetidae</taxon>
        <taxon>Agaricales</taxon>
        <taxon>Agaricineae</taxon>
        <taxon>Psathyrellaceae</taxon>
        <taxon>Ephemerocybe</taxon>
    </lineage>
</organism>
<sequence length="479" mass="52814">MNNLITAYFPSASSKPKARKSTKNAKKRTSSAFEDNAESDAPTNASKRSKLAKDKEHAQSSGKRASAPKDLRSWKKEKPVELPLETPGASSSKLKPRVKHELVDLSSDEPQEEEVKSREASVESALPSRYPSILPPSSAPPSTQRTRRVLRGETTVPETPEHERRLSPSRPSIYATPLRSKPLSQTWSDETVGSSQSQEDEDYNDYPALNRGLFTTPRNKRANLRASPSGGEDDDGESDIEVLALVSPRTIPSSQTQLLTMRPFSPVALKGNPTFILDDNLEVIPSSQSQEKELEMSTLLSQRVEWSYPPRDAMPEQGAPTSPLKKGDSLSNELPVRHLSLQDDDFNPFGPKDDDNDEDPIHPAHDKTPRASEKVSTIEASQLSVASASSESYLADRSYTTQSPSKGIRIRDSGDSLCTGPLRPQLEEADLEPADLESQTQQSTQDLGSYCTPPELKAFHEMFQGEESYPADFPMSLRI</sequence>
<keyword evidence="3" id="KW-1185">Reference proteome</keyword>
<feature type="compositionally biased region" description="Polar residues" evidence="1">
    <location>
        <begin position="438"/>
        <end position="447"/>
    </location>
</feature>
<feature type="region of interest" description="Disordered" evidence="1">
    <location>
        <begin position="1"/>
        <end position="238"/>
    </location>
</feature>
<protein>
    <submittedName>
        <fullName evidence="2">Uncharacterized protein</fullName>
    </submittedName>
</protein>
<feature type="compositionally biased region" description="Basic and acidic residues" evidence="1">
    <location>
        <begin position="67"/>
        <end position="80"/>
    </location>
</feature>
<evidence type="ECO:0000313" key="3">
    <source>
        <dbReference type="Proteomes" id="UP000541558"/>
    </source>
</evidence>
<evidence type="ECO:0000313" key="2">
    <source>
        <dbReference type="EMBL" id="KAF5337089.1"/>
    </source>
</evidence>
<accession>A0A8H5C9B2</accession>
<feature type="compositionally biased region" description="Basic and acidic residues" evidence="1">
    <location>
        <begin position="359"/>
        <end position="373"/>
    </location>
</feature>
<proteinExistence type="predicted"/>
<gene>
    <name evidence="2" type="ORF">D9611_003453</name>
</gene>
<comment type="caution">
    <text evidence="2">The sequence shown here is derived from an EMBL/GenBank/DDBJ whole genome shotgun (WGS) entry which is preliminary data.</text>
</comment>